<dbReference type="Proteomes" id="UP000008148">
    <property type="component" value="Chromosome"/>
</dbReference>
<accession>A8AFI2</accession>
<dbReference type="KEGG" id="cko:CKO_01102"/>
<proteinExistence type="predicted"/>
<evidence type="ECO:0000256" key="1">
    <source>
        <dbReference type="SAM" id="MobiDB-lite"/>
    </source>
</evidence>
<organism evidence="2 3">
    <name type="scientific">Citrobacter koseri (strain ATCC BAA-895 / CDC 4225-83 / SGSC4696)</name>
    <dbReference type="NCBI Taxonomy" id="290338"/>
    <lineage>
        <taxon>Bacteria</taxon>
        <taxon>Pseudomonadati</taxon>
        <taxon>Pseudomonadota</taxon>
        <taxon>Gammaproteobacteria</taxon>
        <taxon>Enterobacterales</taxon>
        <taxon>Enterobacteriaceae</taxon>
        <taxon>Citrobacter</taxon>
    </lineage>
</organism>
<protein>
    <submittedName>
        <fullName evidence="2">Uncharacterized protein</fullName>
    </submittedName>
</protein>
<evidence type="ECO:0000313" key="3">
    <source>
        <dbReference type="Proteomes" id="UP000008148"/>
    </source>
</evidence>
<dbReference type="EMBL" id="CP000822">
    <property type="protein sequence ID" value="ABV12245.1"/>
    <property type="molecule type" value="Genomic_DNA"/>
</dbReference>
<gene>
    <name evidence="2" type="ordered locus">CKO_01102</name>
</gene>
<dbReference type="AlphaFoldDB" id="A8AFI2"/>
<dbReference type="HOGENOM" id="CLU_3402815_0_0_6"/>
<feature type="region of interest" description="Disordered" evidence="1">
    <location>
        <begin position="1"/>
        <end position="30"/>
    </location>
</feature>
<evidence type="ECO:0000313" key="2">
    <source>
        <dbReference type="EMBL" id="ABV12245.1"/>
    </source>
</evidence>
<sequence>MFPGGAPLTGPTFTGRPDKAQPPSGLTHIN</sequence>
<reference evidence="2 3" key="1">
    <citation type="submission" date="2007-08" db="EMBL/GenBank/DDBJ databases">
        <authorList>
            <consortium name="The Citrobacter koseri Genome Sequencing Project"/>
            <person name="McClelland M."/>
            <person name="Sanderson E.K."/>
            <person name="Porwollik S."/>
            <person name="Spieth J."/>
            <person name="Clifton W.S."/>
            <person name="Latreille P."/>
            <person name="Courtney L."/>
            <person name="Wang C."/>
            <person name="Pepin K."/>
            <person name="Bhonagiri V."/>
            <person name="Nash W."/>
            <person name="Johnson M."/>
            <person name="Thiruvilangam P."/>
            <person name="Wilson R."/>
        </authorList>
    </citation>
    <scope>NUCLEOTIDE SEQUENCE [LARGE SCALE GENOMIC DNA]</scope>
    <source>
        <strain evidence="3">ATCC BAA-895 / CDC 4225-83 / SGSC4696</strain>
    </source>
</reference>
<name>A8AFI2_CITK8</name>
<keyword evidence="3" id="KW-1185">Reference proteome</keyword>